<dbReference type="GO" id="GO:0009279">
    <property type="term" value="C:cell outer membrane"/>
    <property type="evidence" value="ECO:0007669"/>
    <property type="project" value="UniProtKB-SubCell"/>
</dbReference>
<dbReference type="InterPro" id="IPR006664">
    <property type="entry name" value="OMP_bac"/>
</dbReference>
<evidence type="ECO:0000256" key="1">
    <source>
        <dbReference type="ARBA" id="ARBA00004442"/>
    </source>
</evidence>
<dbReference type="PANTHER" id="PTHR30329">
    <property type="entry name" value="STATOR ELEMENT OF FLAGELLAR MOTOR COMPLEX"/>
    <property type="match status" value="1"/>
</dbReference>
<dbReference type="Proteomes" id="UP000011721">
    <property type="component" value="Chromosome"/>
</dbReference>
<reference evidence="8" key="1">
    <citation type="journal article" date="2013" name="Stand. Genomic Sci.">
        <title>Complete genome sequence of Desulfocapsa sulfexigens, a marine deltaproteobacterium specialized in disproportionating inorganic sulfur compounds.</title>
        <authorList>
            <person name="Finster K.W."/>
            <person name="Kjeldsen K.U."/>
            <person name="Kube M."/>
            <person name="Reinhardt R."/>
            <person name="Mussmann M."/>
            <person name="Amann R."/>
            <person name="Schreiber L."/>
        </authorList>
    </citation>
    <scope>NUCLEOTIDE SEQUENCE [LARGE SCALE GENOMIC DNA]</scope>
    <source>
        <strain evidence="8">DSM 10523 / SB164P1</strain>
    </source>
</reference>
<dbReference type="CDD" id="cd07185">
    <property type="entry name" value="OmpA_C-like"/>
    <property type="match status" value="1"/>
</dbReference>
<dbReference type="RefSeq" id="WP_015402823.1">
    <property type="nucleotide sequence ID" value="NC_020304.1"/>
</dbReference>
<proteinExistence type="predicted"/>
<dbReference type="InterPro" id="IPR032608">
    <property type="entry name" value="DUF4892"/>
</dbReference>
<dbReference type="PANTHER" id="PTHR30329:SF21">
    <property type="entry name" value="LIPOPROTEIN YIAD-RELATED"/>
    <property type="match status" value="1"/>
</dbReference>
<feature type="region of interest" description="Disordered" evidence="5">
    <location>
        <begin position="309"/>
        <end position="331"/>
    </location>
</feature>
<dbReference type="InterPro" id="IPR006665">
    <property type="entry name" value="OmpA-like"/>
</dbReference>
<feature type="compositionally biased region" description="Basic and acidic residues" evidence="5">
    <location>
        <begin position="315"/>
        <end position="331"/>
    </location>
</feature>
<dbReference type="HOGENOM" id="CLU_055761_0_0_7"/>
<organism evidence="7 8">
    <name type="scientific">Desulfocapsa sulfexigens (strain DSM 10523 / SB164P1)</name>
    <dbReference type="NCBI Taxonomy" id="1167006"/>
    <lineage>
        <taxon>Bacteria</taxon>
        <taxon>Pseudomonadati</taxon>
        <taxon>Thermodesulfobacteriota</taxon>
        <taxon>Desulfobulbia</taxon>
        <taxon>Desulfobulbales</taxon>
        <taxon>Desulfocapsaceae</taxon>
        <taxon>Desulfocapsa</taxon>
    </lineage>
</organism>
<dbReference type="PROSITE" id="PS51123">
    <property type="entry name" value="OMPA_2"/>
    <property type="match status" value="1"/>
</dbReference>
<dbReference type="Pfam" id="PF00691">
    <property type="entry name" value="OmpA"/>
    <property type="match status" value="1"/>
</dbReference>
<evidence type="ECO:0000256" key="4">
    <source>
        <dbReference type="PROSITE-ProRule" id="PRU00473"/>
    </source>
</evidence>
<dbReference type="Pfam" id="PF16234">
    <property type="entry name" value="DUF4892"/>
    <property type="match status" value="1"/>
</dbReference>
<dbReference type="AlphaFoldDB" id="M1PBI1"/>
<name>M1PBI1_DESSD</name>
<gene>
    <name evidence="7" type="ordered locus">UWK_00544</name>
</gene>
<dbReference type="InterPro" id="IPR036737">
    <property type="entry name" value="OmpA-like_sf"/>
</dbReference>
<dbReference type="STRING" id="1167006.UWK_00544"/>
<accession>M1PBI1</accession>
<dbReference type="EMBL" id="CP003985">
    <property type="protein sequence ID" value="AGF77125.1"/>
    <property type="molecule type" value="Genomic_DNA"/>
</dbReference>
<evidence type="ECO:0000259" key="6">
    <source>
        <dbReference type="PROSITE" id="PS51123"/>
    </source>
</evidence>
<evidence type="ECO:0000256" key="3">
    <source>
        <dbReference type="ARBA" id="ARBA00023237"/>
    </source>
</evidence>
<dbReference type="PRINTS" id="PR01021">
    <property type="entry name" value="OMPADOMAIN"/>
</dbReference>
<feature type="domain" description="OmpA-like" evidence="6">
    <location>
        <begin position="214"/>
        <end position="331"/>
    </location>
</feature>
<dbReference type="SUPFAM" id="SSF103088">
    <property type="entry name" value="OmpA-like"/>
    <property type="match status" value="1"/>
</dbReference>
<evidence type="ECO:0000256" key="5">
    <source>
        <dbReference type="SAM" id="MobiDB-lite"/>
    </source>
</evidence>
<dbReference type="eggNOG" id="COG2885">
    <property type="taxonomic scope" value="Bacteria"/>
</dbReference>
<sequence length="331" mass="36607">MKATISVALVQLFFILPITAALGLAADIEGSRDHPQFKRYEGSEIVKYEHRKYDSLIIPLGKATNSQTLKDSREIEGAITRLTYKIPMGRSPLEVIRNYEKELQANGFKVLFSGQKDALGSYFAEAAGYKEIKWPPNVPGLTLNSDKQIYMAAEKTEPGGSAMVTLYGVENRFWAGNLKNVEKGQTLLHVDIIESKIMEEKMVTVAAEEMAEQISASGSIALYGIYFDTDKSTIKPESTDTLEQIAKLLQDKTDLNLLVVGHTDNVGSFGYNLKLAQDRAGAVVRELGQKYGVQPDRLKPVGVSYACPVSSNRSENGRSKNRRVELVEHTP</sequence>
<dbReference type="InterPro" id="IPR050330">
    <property type="entry name" value="Bact_OuterMem_StrucFunc"/>
</dbReference>
<evidence type="ECO:0000313" key="8">
    <source>
        <dbReference type="Proteomes" id="UP000011721"/>
    </source>
</evidence>
<protein>
    <submittedName>
        <fullName evidence="7">Outer membrane protein/peptidoglycan-associated (Lipo)protein</fullName>
    </submittedName>
</protein>
<keyword evidence="8" id="KW-1185">Reference proteome</keyword>
<comment type="subcellular location">
    <subcellularLocation>
        <location evidence="1">Cell outer membrane</location>
    </subcellularLocation>
</comment>
<dbReference type="Gene3D" id="3.30.1330.60">
    <property type="entry name" value="OmpA-like domain"/>
    <property type="match status" value="1"/>
</dbReference>
<evidence type="ECO:0000313" key="7">
    <source>
        <dbReference type="EMBL" id="AGF77125.1"/>
    </source>
</evidence>
<keyword evidence="3" id="KW-0998">Cell outer membrane</keyword>
<evidence type="ECO:0000256" key="2">
    <source>
        <dbReference type="ARBA" id="ARBA00023136"/>
    </source>
</evidence>
<dbReference type="KEGG" id="dsf:UWK_00544"/>
<keyword evidence="2 4" id="KW-0472">Membrane</keyword>